<organism evidence="2 3">
    <name type="scientific">Accumulibacter regalis</name>
    <dbReference type="NCBI Taxonomy" id="522306"/>
    <lineage>
        <taxon>Bacteria</taxon>
        <taxon>Pseudomonadati</taxon>
        <taxon>Pseudomonadota</taxon>
        <taxon>Betaproteobacteria</taxon>
        <taxon>Candidatus Accumulibacter</taxon>
    </lineage>
</organism>
<dbReference type="GO" id="GO:0032259">
    <property type="term" value="P:methylation"/>
    <property type="evidence" value="ECO:0007669"/>
    <property type="project" value="UniProtKB-KW"/>
</dbReference>
<dbReference type="Proteomes" id="UP000022141">
    <property type="component" value="Unassembled WGS sequence"/>
</dbReference>
<feature type="domain" description="Methyltransferase" evidence="1">
    <location>
        <begin position="126"/>
        <end position="225"/>
    </location>
</feature>
<dbReference type="eggNOG" id="COG2265">
    <property type="taxonomic scope" value="Bacteria"/>
</dbReference>
<sequence>MFERFRQHMEREILENARCRHLCATIGAHLNRLAYRMVCLSRACVRFMNHHVTHAESDWFANGLPALHARIDDILERQRKEYGSYYYFYGHPYQALGILGVYGERSTEERFDAYALRELIGPDDRILDIGCNCGFMALYTSFRTGCQAEGIDINPYMIEIGQQCANYLRIADRVKLVPTRIQEFSAPGRFTAVLSFATHWTDDENYRVPLREHFERCAGYLAPDGKLIFETHANDVGNAAFYEAIDTFADLFSLELKRDTDRGTRHLYVFRRVAPESSQ</sequence>
<name>A0A011QDK8_ACCRE</name>
<dbReference type="PANTHER" id="PTHR43667:SF2">
    <property type="entry name" value="FATTY ACID C-METHYL TRANSFERASE"/>
    <property type="match status" value="1"/>
</dbReference>
<dbReference type="InterPro" id="IPR041698">
    <property type="entry name" value="Methyltransf_25"/>
</dbReference>
<protein>
    <submittedName>
        <fullName evidence="2">O-methyltransferase</fullName>
    </submittedName>
</protein>
<dbReference type="AlphaFoldDB" id="A0A011QDK8"/>
<evidence type="ECO:0000259" key="1">
    <source>
        <dbReference type="Pfam" id="PF13649"/>
    </source>
</evidence>
<dbReference type="STRING" id="1454004.AW11_02515"/>
<dbReference type="PATRIC" id="fig|1454004.3.peg.2598"/>
<reference evidence="2" key="1">
    <citation type="submission" date="2014-02" db="EMBL/GenBank/DDBJ databases">
        <title>Expanding our view of genomic diversity in Candidatus Accumulibacter clades.</title>
        <authorList>
            <person name="Skennerton C.T."/>
            <person name="Barr J.J."/>
            <person name="Slater F.R."/>
            <person name="Bond P.L."/>
            <person name="Tyson G.W."/>
        </authorList>
    </citation>
    <scope>NUCLEOTIDE SEQUENCE [LARGE SCALE GENOMIC DNA]</scope>
</reference>
<dbReference type="InterPro" id="IPR050723">
    <property type="entry name" value="CFA/CMAS"/>
</dbReference>
<comment type="caution">
    <text evidence="2">The sequence shown here is derived from an EMBL/GenBank/DDBJ whole genome shotgun (WGS) entry which is preliminary data.</text>
</comment>
<evidence type="ECO:0000313" key="3">
    <source>
        <dbReference type="Proteomes" id="UP000022141"/>
    </source>
</evidence>
<dbReference type="InterPro" id="IPR029063">
    <property type="entry name" value="SAM-dependent_MTases_sf"/>
</dbReference>
<dbReference type="CDD" id="cd02440">
    <property type="entry name" value="AdoMet_MTases"/>
    <property type="match status" value="1"/>
</dbReference>
<dbReference type="SUPFAM" id="SSF53335">
    <property type="entry name" value="S-adenosyl-L-methionine-dependent methyltransferases"/>
    <property type="match status" value="1"/>
</dbReference>
<dbReference type="EMBL" id="JEMY01000034">
    <property type="protein sequence ID" value="EXI87387.1"/>
    <property type="molecule type" value="Genomic_DNA"/>
</dbReference>
<keyword evidence="3" id="KW-1185">Reference proteome</keyword>
<dbReference type="Gene3D" id="3.40.50.150">
    <property type="entry name" value="Vaccinia Virus protein VP39"/>
    <property type="match status" value="1"/>
</dbReference>
<proteinExistence type="predicted"/>
<gene>
    <name evidence="2" type="ORF">AW11_02515</name>
</gene>
<evidence type="ECO:0000313" key="2">
    <source>
        <dbReference type="EMBL" id="EXI87387.1"/>
    </source>
</evidence>
<dbReference type="PANTHER" id="PTHR43667">
    <property type="entry name" value="CYCLOPROPANE-FATTY-ACYL-PHOSPHOLIPID SYNTHASE"/>
    <property type="match status" value="1"/>
</dbReference>
<dbReference type="GO" id="GO:0008168">
    <property type="term" value="F:methyltransferase activity"/>
    <property type="evidence" value="ECO:0007669"/>
    <property type="project" value="UniProtKB-KW"/>
</dbReference>
<dbReference type="Pfam" id="PF13649">
    <property type="entry name" value="Methyltransf_25"/>
    <property type="match status" value="1"/>
</dbReference>
<accession>A0A011QDK8</accession>